<dbReference type="FunFam" id="3.40.50.410:FF:000034">
    <property type="entry name" value="calcium-activated chloride channel regulator 1"/>
    <property type="match status" value="1"/>
</dbReference>
<dbReference type="GO" id="GO:0005576">
    <property type="term" value="C:extracellular region"/>
    <property type="evidence" value="ECO:0007669"/>
    <property type="project" value="UniProtKB-SubCell"/>
</dbReference>
<gene>
    <name evidence="21" type="primary">CLCA1</name>
</gene>
<dbReference type="GeneID" id="102981886"/>
<evidence type="ECO:0000256" key="16">
    <source>
        <dbReference type="ARBA" id="ARBA00023214"/>
    </source>
</evidence>
<evidence type="ECO:0000256" key="15">
    <source>
        <dbReference type="ARBA" id="ARBA00023180"/>
    </source>
</evidence>
<dbReference type="OrthoDB" id="687730at2759"/>
<keyword evidence="3" id="KW-0813">Transport</keyword>
<dbReference type="FunFam" id="2.60.40.10:FF:001134">
    <property type="entry name" value="Calcium-activated chloride channel regulator 1"/>
    <property type="match status" value="1"/>
</dbReference>
<evidence type="ECO:0000256" key="4">
    <source>
        <dbReference type="ARBA" id="ARBA00022525"/>
    </source>
</evidence>
<evidence type="ECO:0000256" key="10">
    <source>
        <dbReference type="ARBA" id="ARBA00022813"/>
    </source>
</evidence>
<dbReference type="SUPFAM" id="SSF53300">
    <property type="entry name" value="vWA-like"/>
    <property type="match status" value="1"/>
</dbReference>
<sequence length="913" mass="100021">MGSFKNSVFILVLHLLEGALSDSLIQLNNNGYEGIVIAVDPNVPEDETLIQQIKDMVTEASPYLFEATEKRFYFKNVAILIPQNWNTKPEYVKPKLETYKNADVLVAEPNPTGNDGPYTEHMGKCGEKGNKIYLTPGFLAGKKLLQYGSQGRVFVHEWAHLRWGVFNEYDNDQKFYLSNKRKNPVICSATITGKNVLQKCQGGSCVTQSCKSDRVTGLYEKGCEFIPDEVQTEKASIMYSQSIHSVVEFCTEKNHNKKAPNQQNKKCNLRSTWEVIQDSEDFKKTTPMTTQPPKPTFSLLQIGQRIVCLVLDKSGSMTIGDRLKRLNQAGKLFLLQIVEQGSWVGMVTFDSAAYVNSELVLIKSATERDTLTRSLPTAASGGTSICSGIQSAFTVIRKKYPTDGSEIVLLTDGEDNTISSCFNEVKQSGVIIHTVALGPSAAQELEELSKMTGGLKTSASDQAQNNGLMDAFGALSSGNGAVSQRSIQLESRGLTLQNSQWLNGTVIVDSTVGKDTLFLITWTTDTPQILLWDPSGKKQDGFLVDAHTKMAYLQIPGTAKVGIWKYSLQARSQTLTLTVSSRASSGTLPPVTVTSKMNKDTGKFPSPMVVYAKIHQGALPIIRAKVTALIESVNGKTVTLELLDNGAGADATKDDGVYSRYFTAYDTNGRYSVKVWALGGVNTATQKGIPQQIGAMYIPGWIENGQVKWNPPRPEINKDDLQGKQVCFSRTSSGGSFVASNVPKAPIPDLFPPCKITDLKAKIQGDSLINLTWTAPGDDYDHGRAHKYIIGISTNILDLRDKFNDSLQVNTTDLIPKEANSEEVFVFKPENITFTNGTDLFIAVQAVDKVNLKSEISNIAQVSLFIPPEAPPETPSPSLPCPDININSTIPGIHILKIMWKWLGELQLSVALG</sequence>
<evidence type="ECO:0000256" key="1">
    <source>
        <dbReference type="ARBA" id="ARBA00004239"/>
    </source>
</evidence>
<dbReference type="SMART" id="SM00327">
    <property type="entry name" value="VWA"/>
    <property type="match status" value="1"/>
</dbReference>
<evidence type="ECO:0000256" key="5">
    <source>
        <dbReference type="ARBA" id="ARBA00022568"/>
    </source>
</evidence>
<dbReference type="Pfam" id="PF08434">
    <property type="entry name" value="CLCA"/>
    <property type="match status" value="1"/>
</dbReference>
<dbReference type="CTD" id="1179"/>
<proteinExistence type="inferred from homology"/>
<dbReference type="PANTHER" id="PTHR10579:SF52">
    <property type="entry name" value="CALCIUM-ACTIVATED CHLORIDE CHANNEL REGULATOR 1"/>
    <property type="match status" value="1"/>
</dbReference>
<evidence type="ECO:0000313" key="20">
    <source>
        <dbReference type="Proteomes" id="UP000248484"/>
    </source>
</evidence>
<keyword evidence="9" id="KW-0378">Hydrolase</keyword>
<evidence type="ECO:0000256" key="17">
    <source>
        <dbReference type="ARBA" id="ARBA00041120"/>
    </source>
</evidence>
<comment type="similarity">
    <text evidence="2">Belongs to the CLCR family.</text>
</comment>
<dbReference type="NCBIfam" id="NF041940">
    <property type="entry name" value="choice_anch_X"/>
    <property type="match status" value="1"/>
</dbReference>
<comment type="subcellular location">
    <subcellularLocation>
        <location evidence="1">Secreted</location>
        <location evidence="1">Extracellular space</location>
    </subcellularLocation>
</comment>
<protein>
    <recommendedName>
        <fullName evidence="17">Calcium-activated chloride channel regulator 1</fullName>
    </recommendedName>
</protein>
<name>A0A2Y9F659_PHYMC</name>
<evidence type="ECO:0000256" key="18">
    <source>
        <dbReference type="SAM" id="SignalP"/>
    </source>
</evidence>
<accession>A0A2Y9F659</accession>
<dbReference type="InterPro" id="IPR051266">
    <property type="entry name" value="CLCR"/>
</dbReference>
<feature type="domain" description="VWFA" evidence="19">
    <location>
        <begin position="306"/>
        <end position="475"/>
    </location>
</feature>
<evidence type="ECO:0000256" key="11">
    <source>
        <dbReference type="ARBA" id="ARBA00022833"/>
    </source>
</evidence>
<dbReference type="GO" id="GO:0005229">
    <property type="term" value="F:intracellularly calcium-gated chloride channel activity"/>
    <property type="evidence" value="ECO:0007669"/>
    <property type="project" value="InterPro"/>
</dbReference>
<keyword evidence="20" id="KW-1185">Reference proteome</keyword>
<keyword evidence="5" id="KW-0109">Calcium transport</keyword>
<dbReference type="GO" id="GO:0005886">
    <property type="term" value="C:plasma membrane"/>
    <property type="evidence" value="ECO:0007669"/>
    <property type="project" value="TreeGrafter"/>
</dbReference>
<keyword evidence="12" id="KW-0106">Calcium</keyword>
<dbReference type="Pfam" id="PF13519">
    <property type="entry name" value="VWA_2"/>
    <property type="match status" value="1"/>
</dbReference>
<keyword evidence="10" id="KW-0068">Autocatalytic cleavage</keyword>
<dbReference type="InterPro" id="IPR004727">
    <property type="entry name" value="CLCA_chordata"/>
</dbReference>
<dbReference type="InParanoid" id="A0A2Y9F659"/>
<dbReference type="RefSeq" id="XP_007116033.1">
    <property type="nucleotide sequence ID" value="XM_007115971.2"/>
</dbReference>
<keyword evidence="4" id="KW-0964">Secreted</keyword>
<feature type="signal peptide" evidence="18">
    <location>
        <begin position="1"/>
        <end position="21"/>
    </location>
</feature>
<keyword evidence="8 18" id="KW-0732">Signal</keyword>
<dbReference type="Proteomes" id="UP000248484">
    <property type="component" value="Chromosome 4"/>
</dbReference>
<evidence type="ECO:0000256" key="3">
    <source>
        <dbReference type="ARBA" id="ARBA00022448"/>
    </source>
</evidence>
<keyword evidence="11" id="KW-0862">Zinc</keyword>
<evidence type="ECO:0000256" key="6">
    <source>
        <dbReference type="ARBA" id="ARBA00022670"/>
    </source>
</evidence>
<evidence type="ECO:0000256" key="2">
    <source>
        <dbReference type="ARBA" id="ARBA00006398"/>
    </source>
</evidence>
<reference evidence="21" key="1">
    <citation type="submission" date="2025-08" db="UniProtKB">
        <authorList>
            <consortium name="RefSeq"/>
        </authorList>
    </citation>
    <scope>IDENTIFICATION</scope>
    <source>
        <tissue evidence="21">Muscle</tissue>
    </source>
</reference>
<keyword evidence="14" id="KW-0406">Ion transport</keyword>
<evidence type="ECO:0000259" key="19">
    <source>
        <dbReference type="PROSITE" id="PS50234"/>
    </source>
</evidence>
<dbReference type="InterPro" id="IPR013642">
    <property type="entry name" value="CLCA_N"/>
</dbReference>
<dbReference type="Gene3D" id="3.40.50.410">
    <property type="entry name" value="von Willebrand factor, type A domain"/>
    <property type="match status" value="1"/>
</dbReference>
<dbReference type="AlphaFoldDB" id="A0A2Y9F659"/>
<dbReference type="GO" id="GO:0006508">
    <property type="term" value="P:proteolysis"/>
    <property type="evidence" value="ECO:0007669"/>
    <property type="project" value="UniProtKB-KW"/>
</dbReference>
<dbReference type="InterPro" id="IPR002035">
    <property type="entry name" value="VWF_A"/>
</dbReference>
<dbReference type="FunCoup" id="A0A2Y9F659">
    <property type="interactions" value="20"/>
</dbReference>
<evidence type="ECO:0000256" key="12">
    <source>
        <dbReference type="ARBA" id="ARBA00022837"/>
    </source>
</evidence>
<dbReference type="GO" id="GO:0006816">
    <property type="term" value="P:calcium ion transport"/>
    <property type="evidence" value="ECO:0007669"/>
    <property type="project" value="UniProtKB-KW"/>
</dbReference>
<evidence type="ECO:0000256" key="7">
    <source>
        <dbReference type="ARBA" id="ARBA00022723"/>
    </source>
</evidence>
<dbReference type="STRING" id="9755.ENSPCTP00005014452"/>
<evidence type="ECO:0000313" key="21">
    <source>
        <dbReference type="RefSeq" id="XP_007116033.1"/>
    </source>
</evidence>
<evidence type="ECO:0000256" key="8">
    <source>
        <dbReference type="ARBA" id="ARBA00022729"/>
    </source>
</evidence>
<feature type="chain" id="PRO_5016132723" description="Calcium-activated chloride channel regulator 1" evidence="18">
    <location>
        <begin position="22"/>
        <end position="913"/>
    </location>
</feature>
<keyword evidence="7" id="KW-0479">Metal-binding</keyword>
<dbReference type="PROSITE" id="PS50234">
    <property type="entry name" value="VWFA"/>
    <property type="match status" value="1"/>
</dbReference>
<keyword evidence="16" id="KW-0868">Chloride</keyword>
<evidence type="ECO:0000256" key="9">
    <source>
        <dbReference type="ARBA" id="ARBA00022801"/>
    </source>
</evidence>
<dbReference type="CDD" id="cd00198">
    <property type="entry name" value="vWFA"/>
    <property type="match status" value="1"/>
</dbReference>
<dbReference type="KEGG" id="pcad:102981886"/>
<dbReference type="NCBIfam" id="TIGR00868">
    <property type="entry name" value="hCaCC"/>
    <property type="match status" value="1"/>
</dbReference>
<dbReference type="GO" id="GO:0008237">
    <property type="term" value="F:metallopeptidase activity"/>
    <property type="evidence" value="ECO:0007669"/>
    <property type="project" value="UniProtKB-KW"/>
</dbReference>
<evidence type="ECO:0000256" key="14">
    <source>
        <dbReference type="ARBA" id="ARBA00023065"/>
    </source>
</evidence>
<organism evidence="20 21">
    <name type="scientific">Physeter macrocephalus</name>
    <name type="common">Sperm whale</name>
    <name type="synonym">Physeter catodon</name>
    <dbReference type="NCBI Taxonomy" id="9755"/>
    <lineage>
        <taxon>Eukaryota</taxon>
        <taxon>Metazoa</taxon>
        <taxon>Chordata</taxon>
        <taxon>Craniata</taxon>
        <taxon>Vertebrata</taxon>
        <taxon>Euteleostomi</taxon>
        <taxon>Mammalia</taxon>
        <taxon>Eutheria</taxon>
        <taxon>Laurasiatheria</taxon>
        <taxon>Artiodactyla</taxon>
        <taxon>Whippomorpha</taxon>
        <taxon>Cetacea</taxon>
        <taxon>Odontoceti</taxon>
        <taxon>Physeteridae</taxon>
        <taxon>Physeter</taxon>
    </lineage>
</organism>
<dbReference type="InterPro" id="IPR013783">
    <property type="entry name" value="Ig-like_fold"/>
</dbReference>
<keyword evidence="6" id="KW-0645">Protease</keyword>
<keyword evidence="13" id="KW-0482">Metalloprotease</keyword>
<evidence type="ECO:0000256" key="13">
    <source>
        <dbReference type="ARBA" id="ARBA00023049"/>
    </source>
</evidence>
<keyword evidence="15" id="KW-0325">Glycoprotein</keyword>
<dbReference type="InterPro" id="IPR036465">
    <property type="entry name" value="vWFA_dom_sf"/>
</dbReference>
<dbReference type="Gene3D" id="2.60.40.10">
    <property type="entry name" value="Immunoglobulins"/>
    <property type="match status" value="1"/>
</dbReference>
<dbReference type="GO" id="GO:0046872">
    <property type="term" value="F:metal ion binding"/>
    <property type="evidence" value="ECO:0007669"/>
    <property type="project" value="UniProtKB-KW"/>
</dbReference>
<dbReference type="PANTHER" id="PTHR10579">
    <property type="entry name" value="CALCIUM-ACTIVATED CHLORIDE CHANNEL REGULATOR"/>
    <property type="match status" value="1"/>
</dbReference>